<dbReference type="Proteomes" id="UP000008639">
    <property type="component" value="Plasmid pASPHE302"/>
</dbReference>
<dbReference type="KEGG" id="apn:Asphe3_42060"/>
<dbReference type="RefSeq" id="WP_013603129.1">
    <property type="nucleotide sequence ID" value="NC_015147.1"/>
</dbReference>
<keyword evidence="2" id="KW-0614">Plasmid</keyword>
<proteinExistence type="predicted"/>
<dbReference type="Pfam" id="PF01402">
    <property type="entry name" value="RHH_1"/>
    <property type="match status" value="1"/>
</dbReference>
<reference evidence="3" key="1">
    <citation type="journal article" date="2011" name="Stand. Genomic Sci.">
        <title>Complete genome sequence of Arthrobacter phenanthrenivorans type strain (Sphe3).</title>
        <authorList>
            <person name="Kallimanis A."/>
            <person name="Labutti K.M."/>
            <person name="Lapidus A."/>
            <person name="Clum A."/>
            <person name="Lykidis A."/>
            <person name="Mavromatis K."/>
            <person name="Pagani I."/>
            <person name="Liolios K."/>
            <person name="Ivanova N."/>
            <person name="Goodwin L."/>
            <person name="Pitluck S."/>
            <person name="Chen A."/>
            <person name="Palaniappan K."/>
            <person name="Markowitz V."/>
            <person name="Bristow J."/>
            <person name="Velentzas A.D."/>
            <person name="Perisynakis A."/>
            <person name="Ouzounis C.C."/>
            <person name="Kyrpides N.C."/>
            <person name="Koukkou A.I."/>
            <person name="Drainas C."/>
        </authorList>
    </citation>
    <scope>NUCLEOTIDE SEQUENCE [LARGE SCALE GENOMIC DNA]</scope>
    <source>
        <strain evidence="3">DSM 18606 / JCM 16027 / LMG 23796 / Sphe3</strain>
        <plasmid evidence="3">Plasmid pASPHE302</plasmid>
    </source>
</reference>
<feature type="domain" description="Ribbon-helix-helix protein CopG" evidence="1">
    <location>
        <begin position="12"/>
        <end position="46"/>
    </location>
</feature>
<dbReference type="AlphaFoldDB" id="F0MCL5"/>
<protein>
    <submittedName>
        <fullName evidence="2">Ribbon-helix-helix protein, copG family</fullName>
    </submittedName>
</protein>
<dbReference type="InterPro" id="IPR002145">
    <property type="entry name" value="CopG"/>
</dbReference>
<dbReference type="EMBL" id="CP002381">
    <property type="protein sequence ID" value="ADX75271.1"/>
    <property type="molecule type" value="Genomic_DNA"/>
</dbReference>
<geneLocation type="plasmid" evidence="2 3">
    <name>pASPHE302</name>
</geneLocation>
<accession>F0MCL5</accession>
<organism evidence="2 3">
    <name type="scientific">Pseudarthrobacter phenanthrenivorans (strain DSM 18606 / JCM 16027 / LMG 23796 / Sphe3)</name>
    <name type="common">Arthrobacter phenanthrenivorans</name>
    <dbReference type="NCBI Taxonomy" id="930171"/>
    <lineage>
        <taxon>Bacteria</taxon>
        <taxon>Bacillati</taxon>
        <taxon>Actinomycetota</taxon>
        <taxon>Actinomycetes</taxon>
        <taxon>Micrococcales</taxon>
        <taxon>Micrococcaceae</taxon>
        <taxon>Pseudarthrobacter</taxon>
    </lineage>
</organism>
<gene>
    <name evidence="2" type="ordered locus">Asphe3_42060</name>
</gene>
<dbReference type="InterPro" id="IPR010985">
    <property type="entry name" value="Ribbon_hlx_hlx"/>
</dbReference>
<sequence length="77" mass="8642">MSSKTNSETALVRLNINLTKESAAALKKLAEEQGISVTEAVRRAIAVLNFVQEERKEGRKIQTMEPDGKDRRELVLM</sequence>
<evidence type="ECO:0000259" key="1">
    <source>
        <dbReference type="Pfam" id="PF01402"/>
    </source>
</evidence>
<name>F0MCL5_PSEPM</name>
<evidence type="ECO:0000313" key="2">
    <source>
        <dbReference type="EMBL" id="ADX75271.1"/>
    </source>
</evidence>
<dbReference type="OrthoDB" id="5125419at2"/>
<dbReference type="GO" id="GO:0006355">
    <property type="term" value="P:regulation of DNA-templated transcription"/>
    <property type="evidence" value="ECO:0007669"/>
    <property type="project" value="InterPro"/>
</dbReference>
<evidence type="ECO:0000313" key="3">
    <source>
        <dbReference type="Proteomes" id="UP000008639"/>
    </source>
</evidence>
<dbReference type="SUPFAM" id="SSF47598">
    <property type="entry name" value="Ribbon-helix-helix"/>
    <property type="match status" value="1"/>
</dbReference>
<dbReference type="HOGENOM" id="CLU_2630473_0_0_11"/>